<dbReference type="Pfam" id="PF15980">
    <property type="entry name" value="ComGF"/>
    <property type="match status" value="1"/>
</dbReference>
<dbReference type="STRING" id="872970.SAMN04488134_101324"/>
<evidence type="ECO:0000256" key="3">
    <source>
        <dbReference type="SAM" id="Phobius"/>
    </source>
</evidence>
<dbReference type="Pfam" id="PF07963">
    <property type="entry name" value="N_methyl"/>
    <property type="match status" value="1"/>
</dbReference>
<feature type="transmembrane region" description="Helical" evidence="3">
    <location>
        <begin position="27"/>
        <end position="48"/>
    </location>
</feature>
<keyword evidence="3" id="KW-0472">Membrane</keyword>
<keyword evidence="2" id="KW-0178">Competence</keyword>
<dbReference type="OrthoDB" id="2361316at2"/>
<dbReference type="GO" id="GO:0030420">
    <property type="term" value="P:establishment of competence for transformation"/>
    <property type="evidence" value="ECO:0007669"/>
    <property type="project" value="UniProtKB-KW"/>
</dbReference>
<reference evidence="4 5" key="1">
    <citation type="submission" date="2016-10" db="EMBL/GenBank/DDBJ databases">
        <authorList>
            <person name="de Groot N.N."/>
        </authorList>
    </citation>
    <scope>NUCLEOTIDE SEQUENCE [LARGE SCALE GENOMIC DNA]</scope>
    <source>
        <strain evidence="4 5">CGMCC 1.10434</strain>
    </source>
</reference>
<dbReference type="NCBIfam" id="TIGR02532">
    <property type="entry name" value="IV_pilin_GFxxxE"/>
    <property type="match status" value="1"/>
</dbReference>
<keyword evidence="5" id="KW-1185">Reference proteome</keyword>
<comment type="subcellular location">
    <subcellularLocation>
        <location evidence="1">Cell surface</location>
    </subcellularLocation>
</comment>
<keyword evidence="3" id="KW-0812">Transmembrane</keyword>
<name>A0A1H8HF37_9BACI</name>
<organism evidence="4 5">
    <name type="scientific">Amphibacillus marinus</name>
    <dbReference type="NCBI Taxonomy" id="872970"/>
    <lineage>
        <taxon>Bacteria</taxon>
        <taxon>Bacillati</taxon>
        <taxon>Bacillota</taxon>
        <taxon>Bacilli</taxon>
        <taxon>Bacillales</taxon>
        <taxon>Bacillaceae</taxon>
        <taxon>Amphibacillus</taxon>
    </lineage>
</organism>
<gene>
    <name evidence="4" type="ORF">SAMN04488134_101324</name>
</gene>
<dbReference type="Proteomes" id="UP000199300">
    <property type="component" value="Unassembled WGS sequence"/>
</dbReference>
<proteinExistence type="predicted"/>
<sequence length="180" mass="20407">MFVGKIATPKSIISRNNQSGFTLLEGLLALVLMSVLLSFVPTIWLLLITPQKQTELYSVQQFFHVLADEIQQGVAVSRSSEAGLTIETATGDHVQITKYNDLIRRQVNRAGHEILLRDVKTFKVSHHDTYLAIQIKTTSGRYYEKNITPYYDAAKWFNYGLYLTTVITYVYAIIWPTSAA</sequence>
<dbReference type="PROSITE" id="PS00409">
    <property type="entry name" value="PROKAR_NTER_METHYL"/>
    <property type="match status" value="1"/>
</dbReference>
<evidence type="ECO:0000256" key="2">
    <source>
        <dbReference type="ARBA" id="ARBA00023287"/>
    </source>
</evidence>
<protein>
    <submittedName>
        <fullName evidence="4">Competence protein ComGF</fullName>
    </submittedName>
</protein>
<evidence type="ECO:0000256" key="1">
    <source>
        <dbReference type="ARBA" id="ARBA00004241"/>
    </source>
</evidence>
<dbReference type="AlphaFoldDB" id="A0A1H8HF37"/>
<dbReference type="EMBL" id="FODJ01000001">
    <property type="protein sequence ID" value="SEN54574.1"/>
    <property type="molecule type" value="Genomic_DNA"/>
</dbReference>
<dbReference type="InterPro" id="IPR012902">
    <property type="entry name" value="N_methyl_site"/>
</dbReference>
<accession>A0A1H8HF37</accession>
<evidence type="ECO:0000313" key="5">
    <source>
        <dbReference type="Proteomes" id="UP000199300"/>
    </source>
</evidence>
<evidence type="ECO:0000313" key="4">
    <source>
        <dbReference type="EMBL" id="SEN54574.1"/>
    </source>
</evidence>
<keyword evidence="3" id="KW-1133">Transmembrane helix</keyword>
<dbReference type="NCBIfam" id="NF041002">
    <property type="entry name" value="pilin_ComGF"/>
    <property type="match status" value="1"/>
</dbReference>
<dbReference type="InterPro" id="IPR016977">
    <property type="entry name" value="ComGF"/>
</dbReference>
<dbReference type="GO" id="GO:0009986">
    <property type="term" value="C:cell surface"/>
    <property type="evidence" value="ECO:0007669"/>
    <property type="project" value="UniProtKB-SubCell"/>
</dbReference>
<feature type="transmembrane region" description="Helical" evidence="3">
    <location>
        <begin position="156"/>
        <end position="175"/>
    </location>
</feature>